<dbReference type="AlphaFoldDB" id="A0A4R5NI62"/>
<dbReference type="InterPro" id="IPR007516">
    <property type="entry name" value="Co_F420_Hydgase/DH_bsu_N"/>
</dbReference>
<dbReference type="InterPro" id="IPR045220">
    <property type="entry name" value="FRHB/FDHB/HCAR-like"/>
</dbReference>
<dbReference type="Pfam" id="PF04432">
    <property type="entry name" value="FrhB_FdhB_C"/>
    <property type="match status" value="1"/>
</dbReference>
<dbReference type="OrthoDB" id="430408at2"/>
<dbReference type="RefSeq" id="WP_010020880.1">
    <property type="nucleotide sequence ID" value="NZ_PUFN01000007.1"/>
</dbReference>
<proteinExistence type="predicted"/>
<evidence type="ECO:0000259" key="2">
    <source>
        <dbReference type="Pfam" id="PF04432"/>
    </source>
</evidence>
<reference evidence="3 4" key="1">
    <citation type="journal article" date="2019" name="Appl. Microbiol. Biotechnol.">
        <title>Uncovering carbohydrate metabolism through a genotype-phenotype association study of 56 lactic acid bacteria genomes.</title>
        <authorList>
            <person name="Buron-Moles G."/>
            <person name="Chailyan A."/>
            <person name="Dolejs I."/>
            <person name="Forster J."/>
            <person name="Miks M.H."/>
        </authorList>
    </citation>
    <scope>NUCLEOTIDE SEQUENCE [LARGE SCALE GENOMIC DNA]</scope>
    <source>
        <strain evidence="3 4">ATCC 29644</strain>
    </source>
</reference>
<dbReference type="EMBL" id="PUFN01000007">
    <property type="protein sequence ID" value="TDG73814.1"/>
    <property type="molecule type" value="Genomic_DNA"/>
</dbReference>
<evidence type="ECO:0008006" key="5">
    <source>
        <dbReference type="Google" id="ProtNLM"/>
    </source>
</evidence>
<protein>
    <recommendedName>
        <fullName evidence="5">Coenzyme F420 hydrogenase</fullName>
    </recommendedName>
</protein>
<feature type="domain" description="Coenzyme F420 hydrogenase/dehydrogenase beta subunit N-terminal" evidence="1">
    <location>
        <begin position="98"/>
        <end position="174"/>
    </location>
</feature>
<sequence>MSDFKDIYNKVVRNKYDFGTGSWAVVNKNIEMRLDKYGEYHPYQKNNDYQYSENEANNLKESCLSTSDLNESDISKRLYSQVPKIKYNKDLGYYSGLYVGHVVEGDYRKNGSSGGFGTWILSQLLKNDEIDFAINVTGSKDNEKLFEYSISDNLKGIKNGAKTKYYPVEFSKVINVLKENPGRYAIVGLPSFIMELRLLATIDPVIKERLKYTIGLVCGHQKSTKFAEFLAWQCGIKPGNLEKINFRKKQDNYPADRYAIEITGKVDGKEQTIIREMKDLLGNDWGQGFFKVRASDFTDDVMNETADVTLGDAWLPEYTKDNKGNNIVIVRNPVIQKIINNGIRNDKLTVDSVDENTIYRSQASHFKHTKYEMAYRLFKKQKNNEWIPKKRIEPSSNIPWIRKKVQDQREKICLEVPEYYQEALSKDDIDYFINKVKPLSKKYKNIYLLKRIISKIKRTLYPSK</sequence>
<name>A0A4R5NI62_9LACO</name>
<dbReference type="PANTHER" id="PTHR31332:SF0">
    <property type="entry name" value="7-HYDROXYMETHYL CHLOROPHYLL A REDUCTASE, CHLOROPLASTIC"/>
    <property type="match status" value="1"/>
</dbReference>
<comment type="caution">
    <text evidence="3">The sequence shown here is derived from an EMBL/GenBank/DDBJ whole genome shotgun (WGS) entry which is preliminary data.</text>
</comment>
<dbReference type="Proteomes" id="UP000295257">
    <property type="component" value="Unassembled WGS sequence"/>
</dbReference>
<dbReference type="GO" id="GO:0052592">
    <property type="term" value="F:oxidoreductase activity, acting on CH or CH2 groups, with an iron-sulfur protein as acceptor"/>
    <property type="evidence" value="ECO:0007669"/>
    <property type="project" value="TreeGrafter"/>
</dbReference>
<feature type="domain" description="Coenzyme F420 hydrogenase/dehydrogenase beta subunit C-terminal" evidence="2">
    <location>
        <begin position="183"/>
        <end position="355"/>
    </location>
</feature>
<keyword evidence="4" id="KW-1185">Reference proteome</keyword>
<evidence type="ECO:0000259" key="1">
    <source>
        <dbReference type="Pfam" id="PF04422"/>
    </source>
</evidence>
<dbReference type="InterPro" id="IPR007525">
    <property type="entry name" value="FrhB_FdhB_C"/>
</dbReference>
<dbReference type="PANTHER" id="PTHR31332">
    <property type="entry name" value="7-HYDROXYMETHYL CHLOROPHYLL A REDUCTASE, CHLOROPLASTIC"/>
    <property type="match status" value="1"/>
</dbReference>
<evidence type="ECO:0000313" key="4">
    <source>
        <dbReference type="Proteomes" id="UP000295257"/>
    </source>
</evidence>
<gene>
    <name evidence="3" type="ORF">C5L30_001306</name>
</gene>
<evidence type="ECO:0000313" key="3">
    <source>
        <dbReference type="EMBL" id="TDG73814.1"/>
    </source>
</evidence>
<accession>A0A4R5NI62</accession>
<dbReference type="Pfam" id="PF04422">
    <property type="entry name" value="FrhB_FdhB_N"/>
    <property type="match status" value="1"/>
</dbReference>
<organism evidence="3 4">
    <name type="scientific">Companilactobacillus farciminis</name>
    <dbReference type="NCBI Taxonomy" id="1612"/>
    <lineage>
        <taxon>Bacteria</taxon>
        <taxon>Bacillati</taxon>
        <taxon>Bacillota</taxon>
        <taxon>Bacilli</taxon>
        <taxon>Lactobacillales</taxon>
        <taxon>Lactobacillaceae</taxon>
        <taxon>Companilactobacillus</taxon>
    </lineage>
</organism>